<name>A0A401T499_CHIPU</name>
<dbReference type="OrthoDB" id="6285106at2759"/>
<feature type="signal peptide" evidence="9">
    <location>
        <begin position="1"/>
        <end position="20"/>
    </location>
</feature>
<evidence type="ECO:0000256" key="3">
    <source>
        <dbReference type="ARBA" id="ARBA00022692"/>
    </source>
</evidence>
<dbReference type="Pfam" id="PF01437">
    <property type="entry name" value="PSI"/>
    <property type="match status" value="1"/>
</dbReference>
<organism evidence="10 11">
    <name type="scientific">Chiloscyllium punctatum</name>
    <name type="common">Brownbanded bambooshark</name>
    <name type="synonym">Hemiscyllium punctatum</name>
    <dbReference type="NCBI Taxonomy" id="137246"/>
    <lineage>
        <taxon>Eukaryota</taxon>
        <taxon>Metazoa</taxon>
        <taxon>Chordata</taxon>
        <taxon>Craniata</taxon>
        <taxon>Vertebrata</taxon>
        <taxon>Chondrichthyes</taxon>
        <taxon>Elasmobranchii</taxon>
        <taxon>Galeomorphii</taxon>
        <taxon>Galeoidea</taxon>
        <taxon>Orectolobiformes</taxon>
        <taxon>Hemiscylliidae</taxon>
        <taxon>Chiloscyllium</taxon>
    </lineage>
</organism>
<keyword evidence="4 9" id="KW-0732">Signal</keyword>
<dbReference type="InterPro" id="IPR031152">
    <property type="entry name" value="PLXDC"/>
</dbReference>
<keyword evidence="7" id="KW-0325">Glycoprotein</keyword>
<keyword evidence="5 8" id="KW-1133">Transmembrane helix</keyword>
<protein>
    <recommendedName>
        <fullName evidence="12">PSI domain-containing protein</fullName>
    </recommendedName>
</protein>
<dbReference type="GO" id="GO:0016020">
    <property type="term" value="C:membrane"/>
    <property type="evidence" value="ECO:0007669"/>
    <property type="project" value="UniProtKB-SubCell"/>
</dbReference>
<evidence type="ECO:0008006" key="12">
    <source>
        <dbReference type="Google" id="ProtNLM"/>
    </source>
</evidence>
<dbReference type="AlphaFoldDB" id="A0A401T499"/>
<dbReference type="PANTHER" id="PTHR13055">
    <property type="entry name" value="TUMOR ENDOTHELIAL MARKER 7 RELATED"/>
    <property type="match status" value="1"/>
</dbReference>
<evidence type="ECO:0000256" key="4">
    <source>
        <dbReference type="ARBA" id="ARBA00022729"/>
    </source>
</evidence>
<feature type="chain" id="PRO_5019528276" description="PSI domain-containing protein" evidence="9">
    <location>
        <begin position="21"/>
        <end position="502"/>
    </location>
</feature>
<comment type="similarity">
    <text evidence="2">Belongs to the plexin family.</text>
</comment>
<evidence type="ECO:0000256" key="8">
    <source>
        <dbReference type="SAM" id="Phobius"/>
    </source>
</evidence>
<dbReference type="Proteomes" id="UP000287033">
    <property type="component" value="Unassembled WGS sequence"/>
</dbReference>
<comment type="subcellular location">
    <subcellularLocation>
        <location evidence="1">Membrane</location>
        <topology evidence="1">Single-pass type I membrane protein</topology>
    </subcellularLocation>
</comment>
<keyword evidence="3 8" id="KW-0812">Transmembrane</keyword>
<feature type="transmembrane region" description="Helical" evidence="8">
    <location>
        <begin position="428"/>
        <end position="449"/>
    </location>
</feature>
<dbReference type="PANTHER" id="PTHR13055:SF10">
    <property type="entry name" value="PLEXIN DOMAIN-CONTAINING PROTEIN 1"/>
    <property type="match status" value="1"/>
</dbReference>
<evidence type="ECO:0000256" key="5">
    <source>
        <dbReference type="ARBA" id="ARBA00022989"/>
    </source>
</evidence>
<keyword evidence="11" id="KW-1185">Reference proteome</keyword>
<evidence type="ECO:0000256" key="2">
    <source>
        <dbReference type="ARBA" id="ARBA00010297"/>
    </source>
</evidence>
<evidence type="ECO:0000256" key="6">
    <source>
        <dbReference type="ARBA" id="ARBA00023136"/>
    </source>
</evidence>
<evidence type="ECO:0000313" key="11">
    <source>
        <dbReference type="Proteomes" id="UP000287033"/>
    </source>
</evidence>
<dbReference type="OMA" id="IVEDHHN"/>
<comment type="caution">
    <text evidence="10">The sequence shown here is derived from an EMBL/GenBank/DDBJ whole genome shotgun (WGS) entry which is preliminary data.</text>
</comment>
<keyword evidence="6 8" id="KW-0472">Membrane</keyword>
<accession>A0A401T499</accession>
<gene>
    <name evidence="10" type="ORF">chiPu_0016007</name>
</gene>
<sequence>MGLGTFFLLYLPSILGKLDAAELTDFTYQLPTGSTVDVNPKGQRWRRGAPVNIDSIKTLETEGDRLSLDLVGASLAIDTLPNNGTQIVEDHHNYYISRSYGPNDSKTKELWVDFAKVDKSKVRVHGILSNTHRQASRVILSFDFPFYGHYLRQITIATGGFIFTGDVIHRMLTATQYIAPLMANFDPSYSRNSTIRYFDNGTAFVVQWDKVFLPDLEDIGSFTFQAMLCQEGRIVFSYKDVPIIVTQINSAEHPVKVGLSDAFMIDHKAPHVPDGQRRMIYEYHRVEIDMTKISNSTALEFTPVSMCLQHLSCNACVNAEVRFNCSWCGVLQRCSNGFDRHRQEWLDYHCMEEHSGELCEDHPEHFPDVSSTANFVNSLEVEVTTTTSVLLSSSLTTEDDTKLIFRQKDNGITDDSPSDKKGPLHTGVVVGIVLAVIVIAVIILGIIYISSHPLSPAALFFIERRSHRWPAMKFRNNTGHPTYTEVEPMGHDKEGFLEAEQC</sequence>
<evidence type="ECO:0000256" key="1">
    <source>
        <dbReference type="ARBA" id="ARBA00004479"/>
    </source>
</evidence>
<evidence type="ECO:0000313" key="10">
    <source>
        <dbReference type="EMBL" id="GCC37503.1"/>
    </source>
</evidence>
<dbReference type="EMBL" id="BEZZ01001010">
    <property type="protein sequence ID" value="GCC37503.1"/>
    <property type="molecule type" value="Genomic_DNA"/>
</dbReference>
<reference evidence="10 11" key="1">
    <citation type="journal article" date="2018" name="Nat. Ecol. Evol.">
        <title>Shark genomes provide insights into elasmobranch evolution and the origin of vertebrates.</title>
        <authorList>
            <person name="Hara Y"/>
            <person name="Yamaguchi K"/>
            <person name="Onimaru K"/>
            <person name="Kadota M"/>
            <person name="Koyanagi M"/>
            <person name="Keeley SD"/>
            <person name="Tatsumi K"/>
            <person name="Tanaka K"/>
            <person name="Motone F"/>
            <person name="Kageyama Y"/>
            <person name="Nozu R"/>
            <person name="Adachi N"/>
            <person name="Nishimura O"/>
            <person name="Nakagawa R"/>
            <person name="Tanegashima C"/>
            <person name="Kiyatake I"/>
            <person name="Matsumoto R"/>
            <person name="Murakumo K"/>
            <person name="Nishida K"/>
            <person name="Terakita A"/>
            <person name="Kuratani S"/>
            <person name="Sato K"/>
            <person name="Hyodo S Kuraku.S."/>
        </authorList>
    </citation>
    <scope>NUCLEOTIDE SEQUENCE [LARGE SCALE GENOMIC DNA]</scope>
</reference>
<evidence type="ECO:0000256" key="7">
    <source>
        <dbReference type="ARBA" id="ARBA00023180"/>
    </source>
</evidence>
<proteinExistence type="inferred from homology"/>
<evidence type="ECO:0000256" key="9">
    <source>
        <dbReference type="SAM" id="SignalP"/>
    </source>
</evidence>
<dbReference type="InterPro" id="IPR002165">
    <property type="entry name" value="Plexin_repeat"/>
</dbReference>